<feature type="signal peptide" evidence="13">
    <location>
        <begin position="1"/>
        <end position="18"/>
    </location>
</feature>
<evidence type="ECO:0000256" key="9">
    <source>
        <dbReference type="ARBA" id="ARBA00023180"/>
    </source>
</evidence>
<evidence type="ECO:0000256" key="5">
    <source>
        <dbReference type="ARBA" id="ARBA00022989"/>
    </source>
</evidence>
<evidence type="ECO:0000256" key="10">
    <source>
        <dbReference type="ARBA" id="ARBA00023286"/>
    </source>
</evidence>
<evidence type="ECO:0000256" key="3">
    <source>
        <dbReference type="ARBA" id="ARBA00022475"/>
    </source>
</evidence>
<keyword evidence="6" id="KW-0406">Ion transport</keyword>
<evidence type="ECO:0000256" key="7">
    <source>
        <dbReference type="ARBA" id="ARBA00023136"/>
    </source>
</evidence>
<feature type="transmembrane region" description="Helical" evidence="12">
    <location>
        <begin position="419"/>
        <end position="438"/>
    </location>
</feature>
<evidence type="ECO:0000256" key="8">
    <source>
        <dbReference type="ARBA" id="ARBA00023170"/>
    </source>
</evidence>
<dbReference type="Pfam" id="PF10613">
    <property type="entry name" value="Lig_chan-Glu_bd"/>
    <property type="match status" value="1"/>
</dbReference>
<gene>
    <name evidence="15" type="ORF">ODALV1_LOCUS8234</name>
</gene>
<name>A0ABP1Q7Q3_9HEXA</name>
<keyword evidence="2" id="KW-0813">Transport</keyword>
<feature type="transmembrane region" description="Helical" evidence="12">
    <location>
        <begin position="458"/>
        <end position="475"/>
    </location>
</feature>
<reference evidence="15 16" key="1">
    <citation type="submission" date="2024-08" db="EMBL/GenBank/DDBJ databases">
        <authorList>
            <person name="Cucini C."/>
            <person name="Frati F."/>
        </authorList>
    </citation>
    <scope>NUCLEOTIDE SEQUENCE [LARGE SCALE GENOMIC DNA]</scope>
</reference>
<dbReference type="Gene3D" id="3.40.190.10">
    <property type="entry name" value="Periplasmic binding protein-like II"/>
    <property type="match status" value="1"/>
</dbReference>
<evidence type="ECO:0000256" key="11">
    <source>
        <dbReference type="ARBA" id="ARBA00023303"/>
    </source>
</evidence>
<dbReference type="InterPro" id="IPR052192">
    <property type="entry name" value="Insect_Ionotropic_Sensory_Rcpt"/>
</dbReference>
<evidence type="ECO:0000256" key="12">
    <source>
        <dbReference type="SAM" id="Phobius"/>
    </source>
</evidence>
<protein>
    <recommendedName>
        <fullName evidence="14">Ionotropic glutamate receptor L-glutamate and glycine-binding domain-containing protein</fullName>
    </recommendedName>
</protein>
<evidence type="ECO:0000259" key="14">
    <source>
        <dbReference type="Pfam" id="PF10613"/>
    </source>
</evidence>
<evidence type="ECO:0000313" key="15">
    <source>
        <dbReference type="EMBL" id="CAL8092484.1"/>
    </source>
</evidence>
<keyword evidence="9" id="KW-0325">Glycoprotein</keyword>
<evidence type="ECO:0000256" key="1">
    <source>
        <dbReference type="ARBA" id="ARBA00004651"/>
    </source>
</evidence>
<evidence type="ECO:0000256" key="4">
    <source>
        <dbReference type="ARBA" id="ARBA00022692"/>
    </source>
</evidence>
<feature type="domain" description="Ionotropic glutamate receptor L-glutamate and glycine-binding" evidence="14">
    <location>
        <begin position="233"/>
        <end position="334"/>
    </location>
</feature>
<keyword evidence="3" id="KW-1003">Cell membrane</keyword>
<organism evidence="15 16">
    <name type="scientific">Orchesella dallaii</name>
    <dbReference type="NCBI Taxonomy" id="48710"/>
    <lineage>
        <taxon>Eukaryota</taxon>
        <taxon>Metazoa</taxon>
        <taxon>Ecdysozoa</taxon>
        <taxon>Arthropoda</taxon>
        <taxon>Hexapoda</taxon>
        <taxon>Collembola</taxon>
        <taxon>Entomobryomorpha</taxon>
        <taxon>Entomobryoidea</taxon>
        <taxon>Orchesellidae</taxon>
        <taxon>Orchesellinae</taxon>
        <taxon>Orchesella</taxon>
    </lineage>
</organism>
<evidence type="ECO:0000256" key="13">
    <source>
        <dbReference type="SAM" id="SignalP"/>
    </source>
</evidence>
<sequence>MEILIVLVILFQNFLCHSFNTQVATQIASSHFTPCSVIILTLEHDPGDVHEISKFSLELQQKSEAQSQISSIYLLGLNSMKEFSGLSDLRRLTSYCKLIITFVTQENVPNGRNYFNPETFFNLLTSREYPITRRDEDHYIFLTRKPSLPLASFILQSELGRELKFKLLILPQGQILTYCLFCERTLDSQEKSIIDIKVDLTNKNNNSSLSALFPDFTKNFHEHPIRVVGPTKYVSLYEMELINGKYEHKRGFFTEFFKTMQKKLNFTYILRPCSGFGSIIAEGNTGVRLKNGTWAGCVGDIYNRAADLSLGASPSEERLHFVEFTNFMRYDYIMFFAHKPQVIYPWTVVFVAFDIYGWICVALSILLAAFILYETEVLIYKSTLSRISINIYDLSAYLVGQGIPTDPLGISSKVTYVSWLYYGMVIGAAYACSLQSLIVSPGMSVIPTTMPELVTSNFLWGVPVSFKNGLGWVVFRNADNEAMRTIYNNMHSDKDALRCLEKAATSDYVCFHWLIMVEFYIGTRFTNKAGNHPFLYAKDNVLFSGPTWVTRKKEIFRGAFNDFFARQFSMGVVLS</sequence>
<dbReference type="PANTHER" id="PTHR42643:SF24">
    <property type="entry name" value="IONOTROPIC RECEPTOR 60A"/>
    <property type="match status" value="1"/>
</dbReference>
<keyword evidence="16" id="KW-1185">Reference proteome</keyword>
<evidence type="ECO:0000256" key="2">
    <source>
        <dbReference type="ARBA" id="ARBA00022448"/>
    </source>
</evidence>
<evidence type="ECO:0000313" key="16">
    <source>
        <dbReference type="Proteomes" id="UP001642540"/>
    </source>
</evidence>
<keyword evidence="4 12" id="KW-0812">Transmembrane</keyword>
<proteinExistence type="predicted"/>
<dbReference type="Proteomes" id="UP001642540">
    <property type="component" value="Unassembled WGS sequence"/>
</dbReference>
<keyword evidence="13" id="KW-0732">Signal</keyword>
<dbReference type="SUPFAM" id="SSF53850">
    <property type="entry name" value="Periplasmic binding protein-like II"/>
    <property type="match status" value="1"/>
</dbReference>
<accession>A0ABP1Q7Q3</accession>
<feature type="transmembrane region" description="Helical" evidence="12">
    <location>
        <begin position="343"/>
        <end position="373"/>
    </location>
</feature>
<feature type="chain" id="PRO_5045666374" description="Ionotropic glutamate receptor L-glutamate and glycine-binding domain-containing protein" evidence="13">
    <location>
        <begin position="19"/>
        <end position="575"/>
    </location>
</feature>
<keyword evidence="5 12" id="KW-1133">Transmembrane helix</keyword>
<dbReference type="PANTHER" id="PTHR42643">
    <property type="entry name" value="IONOTROPIC RECEPTOR 20A-RELATED"/>
    <property type="match status" value="1"/>
</dbReference>
<dbReference type="InterPro" id="IPR019594">
    <property type="entry name" value="Glu/Gly-bd"/>
</dbReference>
<keyword evidence="7 12" id="KW-0472">Membrane</keyword>
<keyword evidence="8" id="KW-0675">Receptor</keyword>
<comment type="subcellular location">
    <subcellularLocation>
        <location evidence="1">Cell membrane</location>
        <topology evidence="1">Multi-pass membrane protein</topology>
    </subcellularLocation>
</comment>
<keyword evidence="10" id="KW-1071">Ligand-gated ion channel</keyword>
<evidence type="ECO:0000256" key="6">
    <source>
        <dbReference type="ARBA" id="ARBA00023065"/>
    </source>
</evidence>
<comment type="caution">
    <text evidence="15">The sequence shown here is derived from an EMBL/GenBank/DDBJ whole genome shotgun (WGS) entry which is preliminary data.</text>
</comment>
<dbReference type="EMBL" id="CAXLJM020000025">
    <property type="protein sequence ID" value="CAL8092484.1"/>
    <property type="molecule type" value="Genomic_DNA"/>
</dbReference>
<keyword evidence="11" id="KW-0407">Ion channel</keyword>